<evidence type="ECO:0000256" key="3">
    <source>
        <dbReference type="SAM" id="MobiDB-lite"/>
    </source>
</evidence>
<dbReference type="Pfam" id="PF05175">
    <property type="entry name" value="MTS"/>
    <property type="match status" value="1"/>
</dbReference>
<dbReference type="Proteomes" id="UP000292235">
    <property type="component" value="Chromosome"/>
</dbReference>
<evidence type="ECO:0000313" key="6">
    <source>
        <dbReference type="Proteomes" id="UP000292235"/>
    </source>
</evidence>
<gene>
    <name evidence="5" type="primary">rsmC1</name>
    <name evidence="5" type="ORF">EKD16_12310</name>
</gene>
<keyword evidence="2 5" id="KW-0808">Transferase</keyword>
<dbReference type="SUPFAM" id="SSF53335">
    <property type="entry name" value="S-adenosyl-L-methionine-dependent methyltransferases"/>
    <property type="match status" value="1"/>
</dbReference>
<dbReference type="InterPro" id="IPR007848">
    <property type="entry name" value="Small_mtfrase_dom"/>
</dbReference>
<dbReference type="RefSeq" id="WP_131098458.1">
    <property type="nucleotide sequence ID" value="NZ_CP036455.1"/>
</dbReference>
<name>A0A4P6Q150_9ACTN</name>
<dbReference type="Gene3D" id="3.40.50.150">
    <property type="entry name" value="Vaccinia Virus protein VP39"/>
    <property type="match status" value="1"/>
</dbReference>
<dbReference type="InterPro" id="IPR046977">
    <property type="entry name" value="RsmC/RlmG"/>
</dbReference>
<reference evidence="5 6" key="1">
    <citation type="submission" date="2019-02" db="EMBL/GenBank/DDBJ databases">
        <authorList>
            <person name="Khodamoradi S."/>
            <person name="Hahnke R.L."/>
            <person name="Kaempfer P."/>
            <person name="Schumann P."/>
            <person name="Rohde M."/>
            <person name="Steinert M."/>
            <person name="Luzhetskyy A."/>
            <person name="Wink J."/>
            <person name="Ruckert C."/>
        </authorList>
    </citation>
    <scope>NUCLEOTIDE SEQUENCE [LARGE SCALE GENOMIC DNA]</scope>
    <source>
        <strain evidence="5 6">M2</strain>
    </source>
</reference>
<organism evidence="5 6">
    <name type="scientific">Streptomonospora litoralis</name>
    <dbReference type="NCBI Taxonomy" id="2498135"/>
    <lineage>
        <taxon>Bacteria</taxon>
        <taxon>Bacillati</taxon>
        <taxon>Actinomycetota</taxon>
        <taxon>Actinomycetes</taxon>
        <taxon>Streptosporangiales</taxon>
        <taxon>Nocardiopsidaceae</taxon>
        <taxon>Streptomonospora</taxon>
    </lineage>
</organism>
<evidence type="ECO:0000256" key="2">
    <source>
        <dbReference type="ARBA" id="ARBA00022679"/>
    </source>
</evidence>
<feature type="region of interest" description="Disordered" evidence="3">
    <location>
        <begin position="1"/>
        <end position="28"/>
    </location>
</feature>
<dbReference type="OrthoDB" id="9764961at2"/>
<proteinExistence type="predicted"/>
<evidence type="ECO:0000256" key="1">
    <source>
        <dbReference type="ARBA" id="ARBA00022603"/>
    </source>
</evidence>
<dbReference type="CDD" id="cd02440">
    <property type="entry name" value="AdoMet_MTases"/>
    <property type="match status" value="1"/>
</dbReference>
<evidence type="ECO:0000313" key="5">
    <source>
        <dbReference type="EMBL" id="QBI54245.1"/>
    </source>
</evidence>
<dbReference type="InterPro" id="IPR029063">
    <property type="entry name" value="SAM-dependent_MTases_sf"/>
</dbReference>
<dbReference type="GO" id="GO:0052914">
    <property type="term" value="F:16S rRNA (guanine(1207)-N(2))-methyltransferase activity"/>
    <property type="evidence" value="ECO:0007669"/>
    <property type="project" value="UniProtKB-EC"/>
</dbReference>
<dbReference type="PANTHER" id="PTHR47816:SF4">
    <property type="entry name" value="RIBOSOMAL RNA SMALL SUBUNIT METHYLTRANSFERASE C"/>
    <property type="match status" value="1"/>
</dbReference>
<dbReference type="PANTHER" id="PTHR47816">
    <property type="entry name" value="RIBOSOMAL RNA SMALL SUBUNIT METHYLTRANSFERASE C"/>
    <property type="match status" value="1"/>
</dbReference>
<evidence type="ECO:0000259" key="4">
    <source>
        <dbReference type="Pfam" id="PF05175"/>
    </source>
</evidence>
<accession>A0A4P6Q150</accession>
<keyword evidence="1 5" id="KW-0489">Methyltransferase</keyword>
<feature type="domain" description="Methyltransferase small" evidence="4">
    <location>
        <begin position="51"/>
        <end position="231"/>
    </location>
</feature>
<protein>
    <submittedName>
        <fullName evidence="5">Ribosomal RNA small subunit methyltransferase C</fullName>
        <ecNumber evidence="5">2.1.1.172</ecNumber>
    </submittedName>
</protein>
<dbReference type="KEGG" id="strr:EKD16_12310"/>
<dbReference type="AlphaFoldDB" id="A0A4P6Q150"/>
<keyword evidence="6" id="KW-1185">Reference proteome</keyword>
<dbReference type="EC" id="2.1.1.172" evidence="5"/>
<sequence>MDWRDRYEQDDGTGGPGGGHGHGRPQHYFAADPAAASRPASVELVLPDVHLRLATDRGVFSADRVDLGTRVLLESVPAPPPDGRLLDLGCGYGPIALAMAARAPRAAVLGVDVNARALELARRNAAKNYLYNVDFQLADPDGSPAAPAAQPPAGPALTGPFDALWSNPPIRIGKPALHALLRTWLARLAPGGQAHLVVQRNLGADSLHRWLEQEAGLAAERASSRAGYRILRVQTPA</sequence>
<dbReference type="EMBL" id="CP036455">
    <property type="protein sequence ID" value="QBI54245.1"/>
    <property type="molecule type" value="Genomic_DNA"/>
</dbReference>